<evidence type="ECO:0000256" key="2">
    <source>
        <dbReference type="SAM" id="MobiDB-lite"/>
    </source>
</evidence>
<name>A0A1J7JY00_9PEZI</name>
<proteinExistence type="predicted"/>
<evidence type="ECO:0000313" key="5">
    <source>
        <dbReference type="Proteomes" id="UP000182658"/>
    </source>
</evidence>
<dbReference type="EMBL" id="KV875095">
    <property type="protein sequence ID" value="OIW32698.1"/>
    <property type="molecule type" value="Genomic_DNA"/>
</dbReference>
<protein>
    <recommendedName>
        <fullName evidence="3">Nephrocystin 3-like N-terminal domain-containing protein</fullName>
    </recommendedName>
</protein>
<keyword evidence="5" id="KW-1185">Reference proteome</keyword>
<evidence type="ECO:0000256" key="1">
    <source>
        <dbReference type="ARBA" id="ARBA00022737"/>
    </source>
</evidence>
<feature type="region of interest" description="Disordered" evidence="2">
    <location>
        <begin position="529"/>
        <end position="565"/>
    </location>
</feature>
<dbReference type="Gene3D" id="3.40.50.300">
    <property type="entry name" value="P-loop containing nucleotide triphosphate hydrolases"/>
    <property type="match status" value="1"/>
</dbReference>
<dbReference type="InterPro" id="IPR027417">
    <property type="entry name" value="P-loop_NTPase"/>
</dbReference>
<dbReference type="PANTHER" id="PTHR10039:SF16">
    <property type="entry name" value="GPI INOSITOL-DEACYLASE"/>
    <property type="match status" value="1"/>
</dbReference>
<keyword evidence="1" id="KW-0677">Repeat</keyword>
<evidence type="ECO:0000313" key="4">
    <source>
        <dbReference type="EMBL" id="OIW32698.1"/>
    </source>
</evidence>
<dbReference type="Proteomes" id="UP000182658">
    <property type="component" value="Unassembled WGS sequence"/>
</dbReference>
<dbReference type="OrthoDB" id="194358at2759"/>
<accession>A0A1J7JY00</accession>
<dbReference type="SUPFAM" id="SSF52540">
    <property type="entry name" value="P-loop containing nucleoside triphosphate hydrolases"/>
    <property type="match status" value="1"/>
</dbReference>
<dbReference type="InParanoid" id="A0A1J7JY00"/>
<dbReference type="PANTHER" id="PTHR10039">
    <property type="entry name" value="AMELOGENIN"/>
    <property type="match status" value="1"/>
</dbReference>
<dbReference type="Pfam" id="PF24883">
    <property type="entry name" value="NPHP3_N"/>
    <property type="match status" value="1"/>
</dbReference>
<reference evidence="4 5" key="1">
    <citation type="submission" date="2016-10" db="EMBL/GenBank/DDBJ databases">
        <title>Draft genome sequence of Coniochaeta ligniaria NRRL30616, a lignocellulolytic fungus for bioabatement of inhibitors in plant biomass hydrolysates.</title>
        <authorList>
            <consortium name="DOE Joint Genome Institute"/>
            <person name="Jimenez D.J."/>
            <person name="Hector R.E."/>
            <person name="Riley R."/>
            <person name="Sun H."/>
            <person name="Grigoriev I.V."/>
            <person name="Van Elsas J.D."/>
            <person name="Nichols N.N."/>
        </authorList>
    </citation>
    <scope>NUCLEOTIDE SEQUENCE [LARGE SCALE GENOMIC DNA]</scope>
    <source>
        <strain evidence="4 5">NRRL 30616</strain>
    </source>
</reference>
<gene>
    <name evidence="4" type="ORF">CONLIGDRAFT_642393</name>
</gene>
<sequence length="804" mass="91398">MADPVSIAASIVAFVEIADRVIRACKHCIDAVKDAPRDMQIILGEVTSLRAIIDSLSVAELHVNTLKLVPGLLDRTGPVEACHRCLVSLEALLPPTPSQHSHSGRRRITFAELAWPLKESKARKLLAEISLHKSTLLLAITGDMIHDIKDIRSGVHRLEYALTEAEQQEVCRWLECTNPSPLHNLAVKNHERETGTWLLRLPEWTEWLQADATRRLLWLHGIPGAGKTVLASFLIEELKDHCAYSGEVGQAYYYCHYSHDNDETAPFLRWIISQLCRQARWVPHQLCELYSMGCDPSIPELENALEAALTRFKTFYVVIDAVDESSPRDDLLTVITTLAIDKRFHNLKILATSRLYSDIERMLQGVSISISMSNASVDIDIRRMVHSRLHASRRLRRFSHLFDHVEDTLVAGAHGMFRWAHCQLYQIEQLREESQLLSAIKNLPKDLAETYARGLNDIPVGDRPFVRRVFIWICGHAHAPWLTERGINAHVLLSAVAYDLGLRADTYTIDDLKELCGCLIYVSADSASQEPSSRPEELESAGKPLPRNDHLPSRYWPAGNKEQDSTPLADTELFVSLAHYTVREYLESPLILETNTAIFSLPPTTTLFEFTQSVLRQALDSDPTSSATDWIVDREAYCLTLACAIYHADMIARPDIQDLFLEYLNPNKPHYRRISVIQQRLLENFDDNSRHYFLQYLPTRVLSRSTMDKAPDCIATLLNIILIYGQSPGRDDLVDRCLCAYAVEDERHLSETILVVTFRLLKDELKFCHHKDELRENPEITSSSSSMWEEVTFRGTISDIVAQW</sequence>
<dbReference type="STRING" id="1408157.A0A1J7JY00"/>
<dbReference type="InterPro" id="IPR056884">
    <property type="entry name" value="NPHP3-like_N"/>
</dbReference>
<dbReference type="AlphaFoldDB" id="A0A1J7JY00"/>
<evidence type="ECO:0000259" key="3">
    <source>
        <dbReference type="Pfam" id="PF24883"/>
    </source>
</evidence>
<organism evidence="4 5">
    <name type="scientific">Coniochaeta ligniaria NRRL 30616</name>
    <dbReference type="NCBI Taxonomy" id="1408157"/>
    <lineage>
        <taxon>Eukaryota</taxon>
        <taxon>Fungi</taxon>
        <taxon>Dikarya</taxon>
        <taxon>Ascomycota</taxon>
        <taxon>Pezizomycotina</taxon>
        <taxon>Sordariomycetes</taxon>
        <taxon>Sordariomycetidae</taxon>
        <taxon>Coniochaetales</taxon>
        <taxon>Coniochaetaceae</taxon>
        <taxon>Coniochaeta</taxon>
    </lineage>
</organism>
<feature type="domain" description="Nephrocystin 3-like N-terminal" evidence="3">
    <location>
        <begin position="194"/>
        <end position="354"/>
    </location>
</feature>